<evidence type="ECO:0000256" key="3">
    <source>
        <dbReference type="ARBA" id="ARBA00022980"/>
    </source>
</evidence>
<dbReference type="SUPFAM" id="SSF50104">
    <property type="entry name" value="Translation proteins SH3-like domain"/>
    <property type="match status" value="1"/>
</dbReference>
<evidence type="ECO:0000256" key="1">
    <source>
        <dbReference type="ARBA" id="ARBA00004072"/>
    </source>
</evidence>
<dbReference type="GO" id="GO:0006412">
    <property type="term" value="P:translation"/>
    <property type="evidence" value="ECO:0007669"/>
    <property type="project" value="UniProtKB-UniRule"/>
</dbReference>
<keyword evidence="6" id="KW-0699">rRNA-binding</keyword>
<keyword evidence="4 6" id="KW-0687">Ribonucleoprotein</keyword>
<evidence type="ECO:0000256" key="6">
    <source>
        <dbReference type="HAMAP-Rule" id="MF_01326"/>
    </source>
</evidence>
<gene>
    <name evidence="6 9" type="primary">rpl24</name>
    <name evidence="9" type="ORF">mogbl106</name>
</gene>
<feature type="domain" description="KOW" evidence="8">
    <location>
        <begin position="9"/>
        <end position="36"/>
    </location>
</feature>
<comment type="subunit">
    <text evidence="6">Part of the 50S ribosomal subunit.</text>
</comment>
<dbReference type="AlphaFoldDB" id="A0A2H4FGM1"/>
<name>A0A2H4FGM1_9FLOR</name>
<dbReference type="InterPro" id="IPR014722">
    <property type="entry name" value="Rib_uL2_dom2"/>
</dbReference>
<dbReference type="PROSITE" id="PS01108">
    <property type="entry name" value="RIBOSOMAL_L24"/>
    <property type="match status" value="1"/>
</dbReference>
<dbReference type="InterPro" id="IPR003256">
    <property type="entry name" value="Ribosomal_uL24"/>
</dbReference>
<keyword evidence="3 6" id="KW-0689">Ribosomal protein</keyword>
<dbReference type="NCBIfam" id="TIGR01079">
    <property type="entry name" value="rplX_bact"/>
    <property type="match status" value="1"/>
</dbReference>
<dbReference type="SMART" id="SM00739">
    <property type="entry name" value="KOW"/>
    <property type="match status" value="1"/>
</dbReference>
<evidence type="ECO:0000313" key="9">
    <source>
        <dbReference type="EMBL" id="AOV83694.1"/>
    </source>
</evidence>
<sequence>MKKKHQKLHIKKGDNVKIISGAYKGKVGIISKIIYKKQQVIIKNINMQTKHMQPKKEEDTGQIIQFEAPIHSSNVMLYSTKNQIASRYKYNKNINNIKNRILIKTGEVIE</sequence>
<dbReference type="InterPro" id="IPR057264">
    <property type="entry name" value="Ribosomal_uL24_C"/>
</dbReference>
<dbReference type="PANTHER" id="PTHR12903">
    <property type="entry name" value="MITOCHONDRIAL RIBOSOMAL PROTEIN L24"/>
    <property type="match status" value="1"/>
</dbReference>
<comment type="function">
    <text evidence="1 6">One of two assembly initiator proteins, it binds directly to the 5'-end of the 23S rRNA, where it nucleates assembly of the 50S subunit.</text>
</comment>
<dbReference type="GO" id="GO:0005840">
    <property type="term" value="C:ribosome"/>
    <property type="evidence" value="ECO:0007669"/>
    <property type="project" value="UniProtKB-KW"/>
</dbReference>
<evidence type="ECO:0000256" key="7">
    <source>
        <dbReference type="RuleBase" id="RU003477"/>
    </source>
</evidence>
<keyword evidence="6" id="KW-0694">RNA-binding</keyword>
<keyword evidence="9" id="KW-0150">Chloroplast</keyword>
<dbReference type="GO" id="GO:0019843">
    <property type="term" value="F:rRNA binding"/>
    <property type="evidence" value="ECO:0007669"/>
    <property type="project" value="UniProtKB-UniRule"/>
</dbReference>
<dbReference type="GO" id="GO:0003735">
    <property type="term" value="F:structural constituent of ribosome"/>
    <property type="evidence" value="ECO:0007669"/>
    <property type="project" value="InterPro"/>
</dbReference>
<dbReference type="HAMAP" id="MF_01326_B">
    <property type="entry name" value="Ribosomal_uL24_B"/>
    <property type="match status" value="1"/>
</dbReference>
<comment type="similarity">
    <text evidence="2 6 7">Belongs to the universal ribosomal protein uL24 family.</text>
</comment>
<protein>
    <recommendedName>
        <fullName evidence="5 6">Large ribosomal subunit protein uL24c</fullName>
    </recommendedName>
</protein>
<evidence type="ECO:0000256" key="5">
    <source>
        <dbReference type="ARBA" id="ARBA00035282"/>
    </source>
</evidence>
<dbReference type="InterPro" id="IPR041988">
    <property type="entry name" value="Ribosomal_uL24_KOW"/>
</dbReference>
<proteinExistence type="inferred from homology"/>
<dbReference type="Gene3D" id="2.30.30.30">
    <property type="match status" value="1"/>
</dbReference>
<accession>A0A2H4FGM1</accession>
<geneLocation type="chloroplast" evidence="9"/>
<keyword evidence="9" id="KW-0934">Plastid</keyword>
<evidence type="ECO:0000259" key="8">
    <source>
        <dbReference type="SMART" id="SM00739"/>
    </source>
</evidence>
<dbReference type="Pfam" id="PF00467">
    <property type="entry name" value="KOW"/>
    <property type="match status" value="1"/>
</dbReference>
<dbReference type="Pfam" id="PF17136">
    <property type="entry name" value="ribosomal_L24"/>
    <property type="match status" value="1"/>
</dbReference>
<reference evidence="9" key="1">
    <citation type="submission" date="2016-03" db="EMBL/GenBank/DDBJ databases">
        <title>Complete plastid genome of Kappaphycus alvarezii.</title>
        <authorList>
            <person name="Zhang L."/>
            <person name="Liu T."/>
            <person name="Liu N."/>
        </authorList>
    </citation>
    <scope>NUCLEOTIDE SEQUENCE</scope>
</reference>
<dbReference type="EMBL" id="KU892652">
    <property type="protein sequence ID" value="AOV83694.1"/>
    <property type="molecule type" value="Genomic_DNA"/>
</dbReference>
<dbReference type="InterPro" id="IPR005824">
    <property type="entry name" value="KOW"/>
</dbReference>
<dbReference type="GO" id="GO:0009507">
    <property type="term" value="C:chloroplast"/>
    <property type="evidence" value="ECO:0007669"/>
    <property type="project" value="UniProtKB-SubCell"/>
</dbReference>
<evidence type="ECO:0000256" key="2">
    <source>
        <dbReference type="ARBA" id="ARBA00010618"/>
    </source>
</evidence>
<evidence type="ECO:0000256" key="4">
    <source>
        <dbReference type="ARBA" id="ARBA00023274"/>
    </source>
</evidence>
<dbReference type="InterPro" id="IPR005825">
    <property type="entry name" value="Ribosomal_uL24_CS"/>
</dbReference>
<dbReference type="GO" id="GO:1990904">
    <property type="term" value="C:ribonucleoprotein complex"/>
    <property type="evidence" value="ECO:0007669"/>
    <property type="project" value="UniProtKB-KW"/>
</dbReference>
<dbReference type="InterPro" id="IPR008991">
    <property type="entry name" value="Translation_prot_SH3-like_sf"/>
</dbReference>
<comment type="subcellular location">
    <subcellularLocation>
        <location evidence="6">Plastid</location>
        <location evidence="6">Chloroplast</location>
    </subcellularLocation>
</comment>
<dbReference type="CDD" id="cd06089">
    <property type="entry name" value="KOW_RPL26"/>
    <property type="match status" value="1"/>
</dbReference>
<organism evidence="9">
    <name type="scientific">Kappaphycus alvarezii</name>
    <dbReference type="NCBI Taxonomy" id="38544"/>
    <lineage>
        <taxon>Eukaryota</taxon>
        <taxon>Rhodophyta</taxon>
        <taxon>Florideophyceae</taxon>
        <taxon>Rhodymeniophycidae</taxon>
        <taxon>Gigartinales</taxon>
        <taxon>Solieriaceae</taxon>
        <taxon>Kappaphycus</taxon>
    </lineage>
</organism>